<evidence type="ECO:0008006" key="3">
    <source>
        <dbReference type="Google" id="ProtNLM"/>
    </source>
</evidence>
<dbReference type="RefSeq" id="WP_089806782.1">
    <property type="nucleotide sequence ID" value="NZ_FOYT01000001.1"/>
</dbReference>
<protein>
    <recommendedName>
        <fullName evidence="3">Rubrerythrin</fullName>
    </recommendedName>
</protein>
<dbReference type="AlphaFoldDB" id="A0A1I6H016"/>
<dbReference type="STRING" id="553469.SAMN04487947_1897"/>
<proteinExistence type="predicted"/>
<dbReference type="Proteomes" id="UP000198531">
    <property type="component" value="Unassembled WGS sequence"/>
</dbReference>
<keyword evidence="2" id="KW-1185">Reference proteome</keyword>
<dbReference type="SUPFAM" id="SSF47240">
    <property type="entry name" value="Ferritin-like"/>
    <property type="match status" value="1"/>
</dbReference>
<reference evidence="2" key="1">
    <citation type="submission" date="2016-10" db="EMBL/GenBank/DDBJ databases">
        <authorList>
            <person name="Varghese N."/>
            <person name="Submissions S."/>
        </authorList>
    </citation>
    <scope>NUCLEOTIDE SEQUENCE [LARGE SCALE GENOMIC DNA]</scope>
    <source>
        <strain evidence="2">CGMCC 1.7736</strain>
    </source>
</reference>
<dbReference type="OrthoDB" id="306160at2157"/>
<gene>
    <name evidence="1" type="ORF">SAMN04487947_1897</name>
</gene>
<evidence type="ECO:0000313" key="2">
    <source>
        <dbReference type="Proteomes" id="UP000198531"/>
    </source>
</evidence>
<accession>A0A1I6H016</accession>
<organism evidence="1 2">
    <name type="scientific">Halogeometricum rufum</name>
    <dbReference type="NCBI Taxonomy" id="553469"/>
    <lineage>
        <taxon>Archaea</taxon>
        <taxon>Methanobacteriati</taxon>
        <taxon>Methanobacteriota</taxon>
        <taxon>Stenosarchaea group</taxon>
        <taxon>Halobacteria</taxon>
        <taxon>Halobacteriales</taxon>
        <taxon>Haloferacaceae</taxon>
        <taxon>Halogeometricum</taxon>
    </lineage>
</organism>
<evidence type="ECO:0000313" key="1">
    <source>
        <dbReference type="EMBL" id="SFR47778.1"/>
    </source>
</evidence>
<name>A0A1I6H016_9EURY</name>
<dbReference type="InterPro" id="IPR009078">
    <property type="entry name" value="Ferritin-like_SF"/>
</dbReference>
<dbReference type="EMBL" id="FOYT01000001">
    <property type="protein sequence ID" value="SFR47778.1"/>
    <property type="molecule type" value="Genomic_DNA"/>
</dbReference>
<sequence>MDGETLRSAVERDKETELARLGSQQLLVALTDADLTRERVLDVAAASEHAARETFRGWADDEANGAVREAFAAVADQEADHLRRVRAELDGDWEADDEPGPMHGYLRGRDETVERIAGGMVGRPLVSHRTYNQLIGFFVNEADEATADVLRELKAETAETLTEGLSLLESTCEDEAAWETARTVAGYTVQLAYDDYADALQGLGFDPRSVC</sequence>